<sequence>MNTGTFDIATADGAMDTYAAWPATGGPFPLVIMFMDIWGLREELFGLARNVAERGYYCVLPNLFYRKGKITYERRNAEGRMVSFDTLPEALKTEMQGLARGLTRPMIETDITAIFDHVRDKPVSDGPAGAVGFCLGGRIAFFAAQSFPDRIRAVSSLHGTLLVTDSPDSPHRFADRMKGEVYCGHGALDRASAPEIVAALEASFRDRADVVYRGVLHSGAHHGYSMPDRDVHDAAATAVDWRETFALFARQLKKT</sequence>
<dbReference type="InterPro" id="IPR002925">
    <property type="entry name" value="Dienelactn_hydro"/>
</dbReference>
<dbReference type="OrthoDB" id="9787933at2"/>
<dbReference type="SUPFAM" id="SSF53474">
    <property type="entry name" value="alpha/beta-Hydrolases"/>
    <property type="match status" value="1"/>
</dbReference>
<evidence type="ECO:0000313" key="3">
    <source>
        <dbReference type="Proteomes" id="UP000263993"/>
    </source>
</evidence>
<organism evidence="2 3">
    <name type="scientific">Undibacter mobilis</name>
    <dbReference type="NCBI Taxonomy" id="2292256"/>
    <lineage>
        <taxon>Bacteria</taxon>
        <taxon>Pseudomonadati</taxon>
        <taxon>Pseudomonadota</taxon>
        <taxon>Alphaproteobacteria</taxon>
        <taxon>Hyphomicrobiales</taxon>
        <taxon>Nitrobacteraceae</taxon>
        <taxon>Undibacter</taxon>
    </lineage>
</organism>
<dbReference type="Pfam" id="PF01738">
    <property type="entry name" value="DLH"/>
    <property type="match status" value="1"/>
</dbReference>
<dbReference type="EMBL" id="QRGO01000001">
    <property type="protein sequence ID" value="RDV03295.1"/>
    <property type="molecule type" value="Genomic_DNA"/>
</dbReference>
<dbReference type="Gene3D" id="3.40.50.1820">
    <property type="entry name" value="alpha/beta hydrolase"/>
    <property type="match status" value="1"/>
</dbReference>
<accession>A0A371B6R5</accession>
<feature type="domain" description="Dienelactone hydrolase" evidence="1">
    <location>
        <begin position="15"/>
        <end position="250"/>
    </location>
</feature>
<dbReference type="GO" id="GO:0016787">
    <property type="term" value="F:hydrolase activity"/>
    <property type="evidence" value="ECO:0007669"/>
    <property type="project" value="UniProtKB-KW"/>
</dbReference>
<proteinExistence type="predicted"/>
<reference evidence="3" key="1">
    <citation type="submission" date="2018-08" db="EMBL/GenBank/DDBJ databases">
        <authorList>
            <person name="Kim S.-J."/>
            <person name="Jung G.-Y."/>
        </authorList>
    </citation>
    <scope>NUCLEOTIDE SEQUENCE [LARGE SCALE GENOMIC DNA]</scope>
    <source>
        <strain evidence="3">GY_H</strain>
    </source>
</reference>
<keyword evidence="3" id="KW-1185">Reference proteome</keyword>
<gene>
    <name evidence="2" type="ORF">DXH78_01050</name>
</gene>
<protein>
    <submittedName>
        <fullName evidence="2">Dienelactone hydrolase family protein</fullName>
    </submittedName>
</protein>
<keyword evidence="2" id="KW-0378">Hydrolase</keyword>
<comment type="caution">
    <text evidence="2">The sequence shown here is derived from an EMBL/GenBank/DDBJ whole genome shotgun (WGS) entry which is preliminary data.</text>
</comment>
<dbReference type="InterPro" id="IPR051049">
    <property type="entry name" value="Dienelactone_hydrolase-like"/>
</dbReference>
<dbReference type="RefSeq" id="WP_115515321.1">
    <property type="nucleotide sequence ID" value="NZ_QRGO01000001.1"/>
</dbReference>
<name>A0A371B6R5_9BRAD</name>
<evidence type="ECO:0000313" key="2">
    <source>
        <dbReference type="EMBL" id="RDV03295.1"/>
    </source>
</evidence>
<dbReference type="InterPro" id="IPR029058">
    <property type="entry name" value="AB_hydrolase_fold"/>
</dbReference>
<dbReference type="AlphaFoldDB" id="A0A371B6R5"/>
<dbReference type="PANTHER" id="PTHR46623">
    <property type="entry name" value="CARBOXYMETHYLENEBUTENOLIDASE-RELATED"/>
    <property type="match status" value="1"/>
</dbReference>
<dbReference type="PANTHER" id="PTHR46623:SF10">
    <property type="entry name" value="CARBOXYMETHYLENEBUTENOLIDASE HOMOLOG"/>
    <property type="match status" value="1"/>
</dbReference>
<dbReference type="Proteomes" id="UP000263993">
    <property type="component" value="Unassembled WGS sequence"/>
</dbReference>
<evidence type="ECO:0000259" key="1">
    <source>
        <dbReference type="Pfam" id="PF01738"/>
    </source>
</evidence>